<evidence type="ECO:0000313" key="3">
    <source>
        <dbReference type="Proteomes" id="UP000198924"/>
    </source>
</evidence>
<sequence length="172" mass="19023">MAQALQTNSRYGVMVCINGLGVLISGPPGIGKSSLALQLIVEGHQLVADDVIDLTIENNQLIGRSPPMLKSLLNTRELGTINIKHQFGPAHVADFVPLHYQLILHQTLTMDSHLEGNQTNKTILGIKIPTLHLSLSNPVPVIVRLLTWLNMQQSTNNANEQLKYRQQQQVQQ</sequence>
<dbReference type="PANTHER" id="PTHR30305:SF1">
    <property type="entry name" value="HPR KINASE_PHOSPHORYLASE"/>
    <property type="match status" value="1"/>
</dbReference>
<dbReference type="CDD" id="cd01918">
    <property type="entry name" value="HprK_C"/>
    <property type="match status" value="1"/>
</dbReference>
<name>A0A1I4BZA8_9GAMM</name>
<dbReference type="Pfam" id="PF07475">
    <property type="entry name" value="Hpr_kinase_C"/>
    <property type="match status" value="1"/>
</dbReference>
<dbReference type="PANTHER" id="PTHR30305">
    <property type="entry name" value="PROTEIN YJDM-RELATED"/>
    <property type="match status" value="1"/>
</dbReference>
<dbReference type="STRING" id="45496.SAMN04488079_12225"/>
<keyword evidence="3" id="KW-1185">Reference proteome</keyword>
<protein>
    <submittedName>
        <fullName evidence="2">HPr kinase/phosphorylase</fullName>
    </submittedName>
</protein>
<evidence type="ECO:0000313" key="2">
    <source>
        <dbReference type="EMBL" id="SFK73517.1"/>
    </source>
</evidence>
<keyword evidence="2" id="KW-0808">Transferase</keyword>
<accession>A0A1I4BZA8</accession>
<gene>
    <name evidence="2" type="ORF">SAMN04488079_12225</name>
</gene>
<dbReference type="GO" id="GO:0000155">
    <property type="term" value="F:phosphorelay sensor kinase activity"/>
    <property type="evidence" value="ECO:0007669"/>
    <property type="project" value="InterPro"/>
</dbReference>
<proteinExistence type="predicted"/>
<dbReference type="EMBL" id="FOSH01000022">
    <property type="protein sequence ID" value="SFK73517.1"/>
    <property type="molecule type" value="Genomic_DNA"/>
</dbReference>
<dbReference type="GO" id="GO:0005524">
    <property type="term" value="F:ATP binding"/>
    <property type="evidence" value="ECO:0007669"/>
    <property type="project" value="InterPro"/>
</dbReference>
<dbReference type="SUPFAM" id="SSF53795">
    <property type="entry name" value="PEP carboxykinase-like"/>
    <property type="match status" value="1"/>
</dbReference>
<dbReference type="GO" id="GO:0006109">
    <property type="term" value="P:regulation of carbohydrate metabolic process"/>
    <property type="evidence" value="ECO:0007669"/>
    <property type="project" value="InterPro"/>
</dbReference>
<dbReference type="InterPro" id="IPR011104">
    <property type="entry name" value="Hpr_kin/Pase_C"/>
</dbReference>
<keyword evidence="2" id="KW-0418">Kinase</keyword>
<dbReference type="InterPro" id="IPR027417">
    <property type="entry name" value="P-loop_NTPase"/>
</dbReference>
<reference evidence="3" key="1">
    <citation type="submission" date="2016-10" db="EMBL/GenBank/DDBJ databases">
        <authorList>
            <person name="Varghese N."/>
            <person name="Submissions S."/>
        </authorList>
    </citation>
    <scope>NUCLEOTIDE SEQUENCE [LARGE SCALE GENOMIC DNA]</scope>
    <source>
        <strain evidence="3">DSM 11578</strain>
    </source>
</reference>
<dbReference type="AlphaFoldDB" id="A0A1I4BZA8"/>
<feature type="domain" description="HPr kinase/phosphorylase C-terminal" evidence="1">
    <location>
        <begin position="6"/>
        <end position="137"/>
    </location>
</feature>
<dbReference type="Proteomes" id="UP000198924">
    <property type="component" value="Unassembled WGS sequence"/>
</dbReference>
<dbReference type="RefSeq" id="WP_091715972.1">
    <property type="nucleotide sequence ID" value="NZ_FOSH01000022.1"/>
</dbReference>
<dbReference type="Gene3D" id="3.40.50.300">
    <property type="entry name" value="P-loop containing nucleotide triphosphate hydrolases"/>
    <property type="match status" value="1"/>
</dbReference>
<dbReference type="OrthoDB" id="9778803at2"/>
<evidence type="ECO:0000259" key="1">
    <source>
        <dbReference type="Pfam" id="PF07475"/>
    </source>
</evidence>
<organism evidence="2 3">
    <name type="scientific">Methylophaga sulfidovorans</name>
    <dbReference type="NCBI Taxonomy" id="45496"/>
    <lineage>
        <taxon>Bacteria</taxon>
        <taxon>Pseudomonadati</taxon>
        <taxon>Pseudomonadota</taxon>
        <taxon>Gammaproteobacteria</taxon>
        <taxon>Thiotrichales</taxon>
        <taxon>Piscirickettsiaceae</taxon>
        <taxon>Methylophaga</taxon>
    </lineage>
</organism>